<reference evidence="3 5" key="2">
    <citation type="submission" date="2018-06" db="EMBL/GenBank/DDBJ databases">
        <authorList>
            <consortium name="Pathogen Informatics"/>
            <person name="Doyle S."/>
        </authorList>
    </citation>
    <scope>NUCLEOTIDE SEQUENCE [LARGE SCALE GENOMIC DNA]</scope>
    <source>
        <strain evidence="3 5">NCTC11227</strain>
    </source>
</reference>
<dbReference type="InterPro" id="IPR032126">
    <property type="entry name" value="LydA_holin"/>
</dbReference>
<evidence type="ECO:0000313" key="4">
    <source>
        <dbReference type="Proteomes" id="UP000076765"/>
    </source>
</evidence>
<reference evidence="2 4" key="1">
    <citation type="submission" date="2015-04" db="EMBL/GenBank/DDBJ databases">
        <authorList>
            <person name="Calcutt M.J."/>
            <person name="Foecking M.F."/>
        </authorList>
    </citation>
    <scope>NUCLEOTIDE SEQUENCE [LARGE SCALE GENOMIC DNA]</scope>
    <source>
        <strain evidence="2 4">199/55</strain>
    </source>
</reference>
<feature type="transmembrane region" description="Helical" evidence="1">
    <location>
        <begin position="42"/>
        <end position="66"/>
    </location>
</feature>
<evidence type="ECO:0000313" key="5">
    <source>
        <dbReference type="Proteomes" id="UP000255102"/>
    </source>
</evidence>
<accession>A0A378PIV7</accession>
<dbReference type="Proteomes" id="UP000255102">
    <property type="component" value="Unassembled WGS sequence"/>
</dbReference>
<dbReference type="Proteomes" id="UP000076765">
    <property type="component" value="Chromosome"/>
</dbReference>
<feature type="transmembrane region" description="Helical" evidence="1">
    <location>
        <begin position="12"/>
        <end position="30"/>
    </location>
</feature>
<keyword evidence="4" id="KW-1185">Reference proteome</keyword>
<dbReference type="EMBL" id="CP011158">
    <property type="protein sequence ID" value="ANB90880.1"/>
    <property type="molecule type" value="Genomic_DNA"/>
</dbReference>
<evidence type="ECO:0000313" key="2">
    <source>
        <dbReference type="EMBL" id="ANB90880.1"/>
    </source>
</evidence>
<gene>
    <name evidence="2" type="ORF">MOVS_01460</name>
    <name evidence="3" type="ORF">NCTC11227_00305</name>
</gene>
<name>A0A378PIV7_9GAMM</name>
<dbReference type="EMBL" id="UGPW01000001">
    <property type="protein sequence ID" value="STY86326.1"/>
    <property type="molecule type" value="Genomic_DNA"/>
</dbReference>
<keyword evidence="1" id="KW-1133">Transmembrane helix</keyword>
<dbReference type="RefSeq" id="WP_063513469.1">
    <property type="nucleotide sequence ID" value="NZ_CP011158.1"/>
</dbReference>
<dbReference type="Pfam" id="PF16083">
    <property type="entry name" value="Phage_holin_3_3"/>
    <property type="match status" value="1"/>
</dbReference>
<sequence>MPEKDPTTYTAITYLWVGLLAMAGGLVAFIRRLNRQRKPERLSVVFIKLIGEMAVSAFAGVVTFYLCEYLETEPLLTAVAVAISGHLGGNAIDAIGKKINHLFSP</sequence>
<dbReference type="AlphaFoldDB" id="A0A378PIV7"/>
<evidence type="ECO:0008006" key="6">
    <source>
        <dbReference type="Google" id="ProtNLM"/>
    </source>
</evidence>
<keyword evidence="1" id="KW-0812">Transmembrane</keyword>
<evidence type="ECO:0000313" key="3">
    <source>
        <dbReference type="EMBL" id="STY86326.1"/>
    </source>
</evidence>
<protein>
    <recommendedName>
        <fullName evidence="6">Holin</fullName>
    </recommendedName>
</protein>
<proteinExistence type="predicted"/>
<evidence type="ECO:0000256" key="1">
    <source>
        <dbReference type="SAM" id="Phobius"/>
    </source>
</evidence>
<dbReference type="STRING" id="29433.MOVS_01460"/>
<organism evidence="3 5">
    <name type="scientific">Moraxella ovis</name>
    <dbReference type="NCBI Taxonomy" id="29433"/>
    <lineage>
        <taxon>Bacteria</taxon>
        <taxon>Pseudomonadati</taxon>
        <taxon>Pseudomonadota</taxon>
        <taxon>Gammaproteobacteria</taxon>
        <taxon>Moraxellales</taxon>
        <taxon>Moraxellaceae</taxon>
        <taxon>Moraxella</taxon>
    </lineage>
</organism>
<dbReference type="KEGG" id="moi:MOVS_01460"/>
<keyword evidence="1" id="KW-0472">Membrane</keyword>